<evidence type="ECO:0000259" key="2">
    <source>
        <dbReference type="Pfam" id="PF03732"/>
    </source>
</evidence>
<reference evidence="4" key="2">
    <citation type="submission" date="2025-08" db="UniProtKB">
        <authorList>
            <consortium name="RefSeq"/>
        </authorList>
    </citation>
    <scope>IDENTIFICATION</scope>
    <source>
        <tissue evidence="4">Young leaves</tissue>
    </source>
</reference>
<dbReference type="AlphaFoldDB" id="A0A8B8KVY3"/>
<dbReference type="Proteomes" id="UP000694853">
    <property type="component" value="Unplaced"/>
</dbReference>
<feature type="coiled-coil region" evidence="1">
    <location>
        <begin position="329"/>
        <end position="389"/>
    </location>
</feature>
<dbReference type="PANTHER" id="PTHR33223:SF3">
    <property type="match status" value="1"/>
</dbReference>
<dbReference type="KEGG" id="aprc:113859498"/>
<dbReference type="GeneID" id="113859498"/>
<reference evidence="3" key="1">
    <citation type="journal article" date="2019" name="Toxins">
        <title>Detection of Abrin-Like and Prepropulchellin-Like Toxin Genes and Transcripts Using Whole Genome Sequencing and Full-Length Transcript Sequencing of Abrus precatorius.</title>
        <authorList>
            <person name="Hovde B.T."/>
            <person name="Daligault H.E."/>
            <person name="Hanschen E.R."/>
            <person name="Kunde Y.A."/>
            <person name="Johnson M.B."/>
            <person name="Starkenburg S.R."/>
            <person name="Johnson S.L."/>
        </authorList>
    </citation>
    <scope>NUCLEOTIDE SEQUENCE [LARGE SCALE GENOMIC DNA]</scope>
</reference>
<keyword evidence="1" id="KW-0175">Coiled coil</keyword>
<proteinExistence type="predicted"/>
<protein>
    <submittedName>
        <fullName evidence="4">Uncharacterized protein LOC113859498</fullName>
    </submittedName>
</protein>
<sequence>MAEKTLRELASPDVYFQTLCIQYPNLDTPCVLKSGLIHLLPKFHGLVGEDPFKHLKEFHIVCTTMGPVGIPEDHIKLKAFPFSLQDIAKDWFYYLPPGSVTSWDGIGRMFLEKNFPASRVTLIRKEICGIRQMDKESLYEYWERFKRLCASCPHHQINEQLLIQYFYKGLISIDRQMIDAARGGALVDKTPIVARQLIENMASNNQQFNTRSNLVPLNSGVYEIENTHVAYHRKLEDELDDLASLIKQLALSQRAARLCEIYVSHKHPTGSCPTLYEPAGWMSHPNLKWGNFTQQQQHQPPPQTAAPCKSEPSLEELIREIVVNDLNFQQRTEATIQNLENQIGQLASALNHLQSQGSGNLSAQPPVNLEDIRANTLRLEKTIQDSQEQQPTDKDLNATALASNCNKYSSPASADYAPTPCATSANAAENFEQLAPHSFHSICHNDFFCTEIDTYVYGDFHAAIADSEEANRN</sequence>
<dbReference type="Pfam" id="PF03732">
    <property type="entry name" value="Retrotrans_gag"/>
    <property type="match status" value="1"/>
</dbReference>
<evidence type="ECO:0000313" key="3">
    <source>
        <dbReference type="Proteomes" id="UP000694853"/>
    </source>
</evidence>
<evidence type="ECO:0000313" key="4">
    <source>
        <dbReference type="RefSeq" id="XP_027348057.1"/>
    </source>
</evidence>
<dbReference type="InterPro" id="IPR005162">
    <property type="entry name" value="Retrotrans_gag_dom"/>
</dbReference>
<organism evidence="3 4">
    <name type="scientific">Abrus precatorius</name>
    <name type="common">Indian licorice</name>
    <name type="synonym">Glycine abrus</name>
    <dbReference type="NCBI Taxonomy" id="3816"/>
    <lineage>
        <taxon>Eukaryota</taxon>
        <taxon>Viridiplantae</taxon>
        <taxon>Streptophyta</taxon>
        <taxon>Embryophyta</taxon>
        <taxon>Tracheophyta</taxon>
        <taxon>Spermatophyta</taxon>
        <taxon>Magnoliopsida</taxon>
        <taxon>eudicotyledons</taxon>
        <taxon>Gunneridae</taxon>
        <taxon>Pentapetalae</taxon>
        <taxon>rosids</taxon>
        <taxon>fabids</taxon>
        <taxon>Fabales</taxon>
        <taxon>Fabaceae</taxon>
        <taxon>Papilionoideae</taxon>
        <taxon>50 kb inversion clade</taxon>
        <taxon>NPAAA clade</taxon>
        <taxon>indigoferoid/millettioid clade</taxon>
        <taxon>Abreae</taxon>
        <taxon>Abrus</taxon>
    </lineage>
</organism>
<keyword evidence="3" id="KW-1185">Reference proteome</keyword>
<name>A0A8B8KVY3_ABRPR</name>
<dbReference type="OrthoDB" id="1689420at2759"/>
<evidence type="ECO:0000256" key="1">
    <source>
        <dbReference type="SAM" id="Coils"/>
    </source>
</evidence>
<dbReference type="PANTHER" id="PTHR33223">
    <property type="entry name" value="CCHC-TYPE DOMAIN-CONTAINING PROTEIN"/>
    <property type="match status" value="1"/>
</dbReference>
<gene>
    <name evidence="4" type="primary">LOC113859498</name>
</gene>
<accession>A0A8B8KVY3</accession>
<feature type="domain" description="Retrotransposon gag" evidence="2">
    <location>
        <begin position="78"/>
        <end position="170"/>
    </location>
</feature>
<dbReference type="RefSeq" id="XP_027348057.1">
    <property type="nucleotide sequence ID" value="XM_027492256.1"/>
</dbReference>